<feature type="region of interest" description="Disordered" evidence="1">
    <location>
        <begin position="748"/>
        <end position="800"/>
    </location>
</feature>
<evidence type="ECO:0000313" key="2">
    <source>
        <dbReference type="EMBL" id="EDW63899.1"/>
    </source>
</evidence>
<feature type="compositionally biased region" description="Basic and acidic residues" evidence="1">
    <location>
        <begin position="1746"/>
        <end position="1757"/>
    </location>
</feature>
<feature type="compositionally biased region" description="Polar residues" evidence="1">
    <location>
        <begin position="485"/>
        <end position="504"/>
    </location>
</feature>
<feature type="compositionally biased region" description="Basic and acidic residues" evidence="1">
    <location>
        <begin position="338"/>
        <end position="350"/>
    </location>
</feature>
<feature type="compositionally biased region" description="Polar residues" evidence="1">
    <location>
        <begin position="1394"/>
        <end position="1403"/>
    </location>
</feature>
<gene>
    <name evidence="2" type="primary">Dvir\GJ17160</name>
    <name evidence="2" type="ORF">Dvir_GJ17160</name>
</gene>
<feature type="compositionally biased region" description="Polar residues" evidence="1">
    <location>
        <begin position="153"/>
        <end position="162"/>
    </location>
</feature>
<sequence>MAGLRKKRRTTKQALLRRAVIKAGRNADDTVDRSALYDVPQTRSSPQAKAITVLPSFNKDAQLVHIMQRSLSNNSGSSWEPRGAHRITRIKPNKTEAKLQHIFLETPFRSAEQRKEADNGAAKKSGLKKPNTNDNRSGVSLKAFEPSKGSKGSRASSLGYPSSWNLEVPGEDEVSAVVANELSLSEIVNCELLNRTIYDNRLNAPVTLRRPTKIDNAVQCVLPQMPKTATLRRKKTAGVQTQTITKRRLLTPKPMQYKIPRLQRIRSRMFPIGTRRSISPTGIIRMDRLLGVTAKGMRPRVYSGKADIHTESVPNNVGKNSRNPKNLRRPASPGSSNDEERGMKKLDVAKDPNYGGYTPSDCSCESKSNDSLDKQNKLTAAPKESSEHYNRIDKISQPPNGKERKHQKPESSSAECKCNGQPGNQLKTHQATCTKVKCPNKSWDSRMANEQEIKEAGNKSGTSGTSSTMHYCYCSQKKSSAKNVVFESQGSNDTEQTQNSSSEQRFAKPASDTKLPKAPGQTCQCPKCSNAVTQTPKRGKNERIATKSKVHSENSSEECICICANCIAKGMGTAQNSKGTSDVCDCKCPTCTKAKSKSQPTNAVREMEGKALSSDRSAKQSSRESRAQKPGRGTMHSPREGKPSGPERRMTLSSREPRIQSPVPGVYPQGTVARPKGRQETVKQLKCQCPKAKVIQALHEFNEYCIYKCPNCSNRVQQPNINAAMYAREGMYGMSPCQCPGCRMLRRPGSPMSSSSHPRSGRDSPTRNPMSDSRRHNYNGKRHHEPKKSSSNSNDSSNESIERILPVVTMSSNQDKVNKKVQCDCKCPNCGININDFSRDDRKKSEIDLNPNKLYSQTQPRPDTVAREARNAQEMGANLYGSNRYEANNQDVQEDADRECQICNTIMAKKKYAMASKTKYDVESDNKYDMDPEQKYDMESDDKYDMDREQNYDIDPKQKYDIDRERKYDIDRERKYDIDRERKYDIDRERKYDIDREHKYDMDRDTEAKSKYDANPNRHRRPHCNLETCNKKCNKCKITAAKTKTGDAMVNLVVDDKCNVNQIIQILQETVLQLEGQKKLLSQSVENAVVTQNDNINNVQKNYANGTLTSLNPNLMPEPYCDIRNCPVYKSQSPDQEQLYKATAYTTCPGYNPFQQRKGSPLEGSPQATRRNRNPAVYQDPSSLQYQPTDEFQPHHDRFIAMDPNAPHQGGLRSRSGSTYPLKENSKISSLPREILQKIKPTKSFIDMFHMALALKGNKGYYHNPNAHANFYGQSPKEQEFLDYAQYASNILAAAKRKQVPGKQLARDQSTRDLRFYLHNAPSVEHSSKNSPGHNSPKYPTSKYLKQNFKFSSHTGIGDRSNSPPRLQGQSEQEQRHRRPDRAESHFFRKDNNESTAKSQIAEQHNREDLVRRQPIVCSGIHDKSKNPYFRRELAQRDLFQKHEHRDTGSEYTELRDKSPCQPQVPNIIKENPFLQKRESTGIVPPCEFRTRQIQDMYSCGLEFCRKCPKTSKVLIHRKRCSDKEFKYCSEFCCMEKPNRRDLQKIQPALSIYGHSKSQSSFGSGRARHRRKMGTPTKRKISYLKLEDFSSKHLESKHSQSSVVNAFRKKLQDLKENSLQNKNSNLSQKYTPIYKVDLLGNTLDPSKSLPSKSRCLYSCKSSEIQNKKLTADLKAKKSKSNQSYSQEPNAEKKVKEGPDLSEAQKSEMKGIVYLGRRKTGDNQETEGSDSEFKKFEARKSQYTAKGRAESDFSDHSASKRIKSKTNITPTRRRAGEKKESEESLFLASKNQSRSTELLARRRAGEKADSDESDHFERNQSVSSIGKRRTSEKRAKEISHSDESKNSNSISFGVYSYLNKTKKGRKVSVELPAITLANDAQLESTNRTKLQGVLALGNRTKKERKPVLITPEKQVKKVVSASSGFASFKHRKSRRNSHKEQSDCDDVKVLYDSSYKFSKHSYGDGDSNDECETDFKRQALFKAQPSSSQNNFFCMLKARDKFMGCHKYSN</sequence>
<feature type="region of interest" description="Disordered" evidence="1">
    <location>
        <begin position="919"/>
        <end position="960"/>
    </location>
</feature>
<dbReference type="eggNOG" id="ENOG502QQEE">
    <property type="taxonomic scope" value="Eukaryota"/>
</dbReference>
<feature type="compositionally biased region" description="Basic residues" evidence="1">
    <location>
        <begin position="1566"/>
        <end position="1575"/>
    </location>
</feature>
<dbReference type="KEGG" id="dvi:6627727"/>
<feature type="compositionally biased region" description="Basic residues" evidence="1">
    <location>
        <begin position="776"/>
        <end position="786"/>
    </location>
</feature>
<feature type="compositionally biased region" description="Polar residues" evidence="1">
    <location>
        <begin position="312"/>
        <end position="324"/>
    </location>
</feature>
<feature type="compositionally biased region" description="Basic and acidic residues" evidence="1">
    <location>
        <begin position="367"/>
        <end position="376"/>
    </location>
</feature>
<feature type="region of interest" description="Disordered" evidence="1">
    <location>
        <begin position="1205"/>
        <end position="1224"/>
    </location>
</feature>
<feature type="compositionally biased region" description="Basic and acidic residues" evidence="1">
    <location>
        <begin position="616"/>
        <end position="627"/>
    </location>
</feature>
<feature type="region of interest" description="Disordered" evidence="1">
    <location>
        <begin position="303"/>
        <end position="421"/>
    </location>
</feature>
<feature type="compositionally biased region" description="Low complexity" evidence="1">
    <location>
        <begin position="789"/>
        <end position="799"/>
    </location>
</feature>
<accession>B4LTC9</accession>
<feature type="region of interest" description="Disordered" evidence="1">
    <location>
        <begin position="1150"/>
        <end position="1185"/>
    </location>
</feature>
<feature type="region of interest" description="Disordered" evidence="1">
    <location>
        <begin position="1556"/>
        <end position="1575"/>
    </location>
</feature>
<feature type="compositionally biased region" description="Basic and acidic residues" evidence="1">
    <location>
        <begin position="1689"/>
        <end position="1708"/>
    </location>
</feature>
<feature type="compositionally biased region" description="Basic and acidic residues" evidence="1">
    <location>
        <begin position="1831"/>
        <end position="1844"/>
    </location>
</feature>
<evidence type="ECO:0000256" key="1">
    <source>
        <dbReference type="SAM" id="MobiDB-lite"/>
    </source>
</evidence>
<dbReference type="Proteomes" id="UP000008792">
    <property type="component" value="Unassembled WGS sequence"/>
</dbReference>
<feature type="region of interest" description="Disordered" evidence="1">
    <location>
        <begin position="592"/>
        <end position="678"/>
    </location>
</feature>
<feature type="region of interest" description="Disordered" evidence="1">
    <location>
        <begin position="1321"/>
        <end position="1408"/>
    </location>
</feature>
<feature type="compositionally biased region" description="Low complexity" evidence="1">
    <location>
        <begin position="748"/>
        <end position="758"/>
    </location>
</feature>
<dbReference type="HOGENOM" id="CLU_233766_0_0_1"/>
<dbReference type="EMBL" id="CH940649">
    <property type="protein sequence ID" value="EDW63899.1"/>
    <property type="molecule type" value="Genomic_DNA"/>
</dbReference>
<feature type="compositionally biased region" description="Basic and acidic residues" evidence="1">
    <location>
        <begin position="384"/>
        <end position="394"/>
    </location>
</feature>
<name>B4LTC9_DROVI</name>
<reference evidence="2 3" key="1">
    <citation type="journal article" date="2007" name="Nature">
        <title>Evolution of genes and genomes on the Drosophila phylogeny.</title>
        <authorList>
            <consortium name="Drosophila 12 Genomes Consortium"/>
            <person name="Clark A.G."/>
            <person name="Eisen M.B."/>
            <person name="Smith D.R."/>
            <person name="Bergman C.M."/>
            <person name="Oliver B."/>
            <person name="Markow T.A."/>
            <person name="Kaufman T.C."/>
            <person name="Kellis M."/>
            <person name="Gelbart W."/>
            <person name="Iyer V.N."/>
            <person name="Pollard D.A."/>
            <person name="Sackton T.B."/>
            <person name="Larracuente A.M."/>
            <person name="Singh N.D."/>
            <person name="Abad J.P."/>
            <person name="Abt D.N."/>
            <person name="Adryan B."/>
            <person name="Aguade M."/>
            <person name="Akashi H."/>
            <person name="Anderson W.W."/>
            <person name="Aquadro C.F."/>
            <person name="Ardell D.H."/>
            <person name="Arguello R."/>
            <person name="Artieri C.G."/>
            <person name="Barbash D.A."/>
            <person name="Barker D."/>
            <person name="Barsanti P."/>
            <person name="Batterham P."/>
            <person name="Batzoglou S."/>
            <person name="Begun D."/>
            <person name="Bhutkar A."/>
            <person name="Blanco E."/>
            <person name="Bosak S.A."/>
            <person name="Bradley R.K."/>
            <person name="Brand A.D."/>
            <person name="Brent M.R."/>
            <person name="Brooks A.N."/>
            <person name="Brown R.H."/>
            <person name="Butlin R.K."/>
            <person name="Caggese C."/>
            <person name="Calvi B.R."/>
            <person name="Bernardo de Carvalho A."/>
            <person name="Caspi A."/>
            <person name="Castrezana S."/>
            <person name="Celniker S.E."/>
            <person name="Chang J.L."/>
            <person name="Chapple C."/>
            <person name="Chatterji S."/>
            <person name="Chinwalla A."/>
            <person name="Civetta A."/>
            <person name="Clifton S.W."/>
            <person name="Comeron J.M."/>
            <person name="Costello J.C."/>
            <person name="Coyne J.A."/>
            <person name="Daub J."/>
            <person name="David R.G."/>
            <person name="Delcher A.L."/>
            <person name="Delehaunty K."/>
            <person name="Do C.B."/>
            <person name="Ebling H."/>
            <person name="Edwards K."/>
            <person name="Eickbush T."/>
            <person name="Evans J.D."/>
            <person name="Filipski A."/>
            <person name="Findeiss S."/>
            <person name="Freyhult E."/>
            <person name="Fulton L."/>
            <person name="Fulton R."/>
            <person name="Garcia A.C."/>
            <person name="Gardiner A."/>
            <person name="Garfield D.A."/>
            <person name="Garvin B.E."/>
            <person name="Gibson G."/>
            <person name="Gilbert D."/>
            <person name="Gnerre S."/>
            <person name="Godfrey J."/>
            <person name="Good R."/>
            <person name="Gotea V."/>
            <person name="Gravely B."/>
            <person name="Greenberg A.J."/>
            <person name="Griffiths-Jones S."/>
            <person name="Gross S."/>
            <person name="Guigo R."/>
            <person name="Gustafson E.A."/>
            <person name="Haerty W."/>
            <person name="Hahn M.W."/>
            <person name="Halligan D.L."/>
            <person name="Halpern A.L."/>
            <person name="Halter G.M."/>
            <person name="Han M.V."/>
            <person name="Heger A."/>
            <person name="Hillier L."/>
            <person name="Hinrichs A.S."/>
            <person name="Holmes I."/>
            <person name="Hoskins R.A."/>
            <person name="Hubisz M.J."/>
            <person name="Hultmark D."/>
            <person name="Huntley M.A."/>
            <person name="Jaffe D.B."/>
            <person name="Jagadeeshan S."/>
            <person name="Jeck W.R."/>
            <person name="Johnson J."/>
            <person name="Jones C.D."/>
            <person name="Jordan W.C."/>
            <person name="Karpen G.H."/>
            <person name="Kataoka E."/>
            <person name="Keightley P.D."/>
            <person name="Kheradpour P."/>
            <person name="Kirkness E.F."/>
            <person name="Koerich L.B."/>
            <person name="Kristiansen K."/>
            <person name="Kudrna D."/>
            <person name="Kulathinal R.J."/>
            <person name="Kumar S."/>
            <person name="Kwok R."/>
            <person name="Lander E."/>
            <person name="Langley C.H."/>
            <person name="Lapoint R."/>
            <person name="Lazzaro B.P."/>
            <person name="Lee S.J."/>
            <person name="Levesque L."/>
            <person name="Li R."/>
            <person name="Lin C.F."/>
            <person name="Lin M.F."/>
            <person name="Lindblad-Toh K."/>
            <person name="Llopart A."/>
            <person name="Long M."/>
            <person name="Low L."/>
            <person name="Lozovsky E."/>
            <person name="Lu J."/>
            <person name="Luo M."/>
            <person name="Machado C.A."/>
            <person name="Makalowski W."/>
            <person name="Marzo M."/>
            <person name="Matsuda M."/>
            <person name="Matzkin L."/>
            <person name="McAllister B."/>
            <person name="McBride C.S."/>
            <person name="McKernan B."/>
            <person name="McKernan K."/>
            <person name="Mendez-Lago M."/>
            <person name="Minx P."/>
            <person name="Mollenhauer M.U."/>
            <person name="Montooth K."/>
            <person name="Mount S.M."/>
            <person name="Mu X."/>
            <person name="Myers E."/>
            <person name="Negre B."/>
            <person name="Newfeld S."/>
            <person name="Nielsen R."/>
            <person name="Noor M.A."/>
            <person name="O'Grady P."/>
            <person name="Pachter L."/>
            <person name="Papaceit M."/>
            <person name="Parisi M.J."/>
            <person name="Parisi M."/>
            <person name="Parts L."/>
            <person name="Pedersen J.S."/>
            <person name="Pesole G."/>
            <person name="Phillippy A.M."/>
            <person name="Ponting C.P."/>
            <person name="Pop M."/>
            <person name="Porcelli D."/>
            <person name="Powell J.R."/>
            <person name="Prohaska S."/>
            <person name="Pruitt K."/>
            <person name="Puig M."/>
            <person name="Quesneville H."/>
            <person name="Ram K.R."/>
            <person name="Rand D."/>
            <person name="Rasmussen M.D."/>
            <person name="Reed L.K."/>
            <person name="Reenan R."/>
            <person name="Reily A."/>
            <person name="Remington K.A."/>
            <person name="Rieger T.T."/>
            <person name="Ritchie M.G."/>
            <person name="Robin C."/>
            <person name="Rogers Y.H."/>
            <person name="Rohde C."/>
            <person name="Rozas J."/>
            <person name="Rubenfield M.J."/>
            <person name="Ruiz A."/>
            <person name="Russo S."/>
            <person name="Salzberg S.L."/>
            <person name="Sanchez-Gracia A."/>
            <person name="Saranga D.J."/>
            <person name="Sato H."/>
            <person name="Schaeffer S.W."/>
            <person name="Schatz M.C."/>
            <person name="Schlenke T."/>
            <person name="Schwartz R."/>
            <person name="Segarra C."/>
            <person name="Singh R.S."/>
            <person name="Sirot L."/>
            <person name="Sirota M."/>
            <person name="Sisneros N.B."/>
            <person name="Smith C.D."/>
            <person name="Smith T.F."/>
            <person name="Spieth J."/>
            <person name="Stage D.E."/>
            <person name="Stark A."/>
            <person name="Stephan W."/>
            <person name="Strausberg R.L."/>
            <person name="Strempel S."/>
            <person name="Sturgill D."/>
            <person name="Sutton G."/>
            <person name="Sutton G.G."/>
            <person name="Tao W."/>
            <person name="Teichmann S."/>
            <person name="Tobari Y.N."/>
            <person name="Tomimura Y."/>
            <person name="Tsolas J.M."/>
            <person name="Valente V.L."/>
            <person name="Venter E."/>
            <person name="Venter J.C."/>
            <person name="Vicario S."/>
            <person name="Vieira F.G."/>
            <person name="Vilella A.J."/>
            <person name="Villasante A."/>
            <person name="Walenz B."/>
            <person name="Wang J."/>
            <person name="Wasserman M."/>
            <person name="Watts T."/>
            <person name="Wilson D."/>
            <person name="Wilson R.K."/>
            <person name="Wing R.A."/>
            <person name="Wolfner M.F."/>
            <person name="Wong A."/>
            <person name="Wong G.K."/>
            <person name="Wu C.I."/>
            <person name="Wu G."/>
            <person name="Yamamoto D."/>
            <person name="Yang H.P."/>
            <person name="Yang S.P."/>
            <person name="Yorke J.A."/>
            <person name="Yoshida K."/>
            <person name="Zdobnov E."/>
            <person name="Zhang P."/>
            <person name="Zhang Y."/>
            <person name="Zimin A.V."/>
            <person name="Baldwin J."/>
            <person name="Abdouelleil A."/>
            <person name="Abdulkadir J."/>
            <person name="Abebe A."/>
            <person name="Abera B."/>
            <person name="Abreu J."/>
            <person name="Acer S.C."/>
            <person name="Aftuck L."/>
            <person name="Alexander A."/>
            <person name="An P."/>
            <person name="Anderson E."/>
            <person name="Anderson S."/>
            <person name="Arachi H."/>
            <person name="Azer M."/>
            <person name="Bachantsang P."/>
            <person name="Barry A."/>
            <person name="Bayul T."/>
            <person name="Berlin A."/>
            <person name="Bessette D."/>
            <person name="Bloom T."/>
            <person name="Blye J."/>
            <person name="Boguslavskiy L."/>
            <person name="Bonnet C."/>
            <person name="Boukhgalter B."/>
            <person name="Bourzgui I."/>
            <person name="Brown A."/>
            <person name="Cahill P."/>
            <person name="Channer S."/>
            <person name="Cheshatsang Y."/>
            <person name="Chuda L."/>
            <person name="Citroen M."/>
            <person name="Collymore A."/>
            <person name="Cooke P."/>
            <person name="Costello M."/>
            <person name="D'Aco K."/>
            <person name="Daza R."/>
            <person name="De Haan G."/>
            <person name="DeGray S."/>
            <person name="DeMaso C."/>
            <person name="Dhargay N."/>
            <person name="Dooley K."/>
            <person name="Dooley E."/>
            <person name="Doricent M."/>
            <person name="Dorje P."/>
            <person name="Dorjee K."/>
            <person name="Dupes A."/>
            <person name="Elong R."/>
            <person name="Falk J."/>
            <person name="Farina A."/>
            <person name="Faro S."/>
            <person name="Ferguson D."/>
            <person name="Fisher S."/>
            <person name="Foley C.D."/>
            <person name="Franke A."/>
            <person name="Friedrich D."/>
            <person name="Gadbois L."/>
            <person name="Gearin G."/>
            <person name="Gearin C.R."/>
            <person name="Giannoukos G."/>
            <person name="Goode T."/>
            <person name="Graham J."/>
            <person name="Grandbois E."/>
            <person name="Grewal S."/>
            <person name="Gyaltsen K."/>
            <person name="Hafez N."/>
            <person name="Hagos B."/>
            <person name="Hall J."/>
            <person name="Henson C."/>
            <person name="Hollinger A."/>
            <person name="Honan T."/>
            <person name="Huard M.D."/>
            <person name="Hughes L."/>
            <person name="Hurhula B."/>
            <person name="Husby M.E."/>
            <person name="Kamat A."/>
            <person name="Kanga B."/>
            <person name="Kashin S."/>
            <person name="Khazanovich D."/>
            <person name="Kisner P."/>
            <person name="Lance K."/>
            <person name="Lara M."/>
            <person name="Lee W."/>
            <person name="Lennon N."/>
            <person name="Letendre F."/>
            <person name="LeVine R."/>
            <person name="Lipovsky A."/>
            <person name="Liu X."/>
            <person name="Liu J."/>
            <person name="Liu S."/>
            <person name="Lokyitsang T."/>
            <person name="Lokyitsang Y."/>
            <person name="Lubonja R."/>
            <person name="Lui A."/>
            <person name="MacDonald P."/>
            <person name="Magnisalis V."/>
            <person name="Maru K."/>
            <person name="Matthews C."/>
            <person name="McCusker W."/>
            <person name="McDonough S."/>
            <person name="Mehta T."/>
            <person name="Meldrim J."/>
            <person name="Meneus L."/>
            <person name="Mihai O."/>
            <person name="Mihalev A."/>
            <person name="Mihova T."/>
            <person name="Mittelman R."/>
            <person name="Mlenga V."/>
            <person name="Montmayeur A."/>
            <person name="Mulrain L."/>
            <person name="Navidi A."/>
            <person name="Naylor J."/>
            <person name="Negash T."/>
            <person name="Nguyen T."/>
            <person name="Nguyen N."/>
            <person name="Nicol R."/>
            <person name="Norbu C."/>
            <person name="Norbu N."/>
            <person name="Novod N."/>
            <person name="O'Neill B."/>
            <person name="Osman S."/>
            <person name="Markiewicz E."/>
            <person name="Oyono O.L."/>
            <person name="Patti C."/>
            <person name="Phunkhang P."/>
            <person name="Pierre F."/>
            <person name="Priest M."/>
            <person name="Raghuraman S."/>
            <person name="Rege F."/>
            <person name="Reyes R."/>
            <person name="Rise C."/>
            <person name="Rogov P."/>
            <person name="Ross K."/>
            <person name="Ryan E."/>
            <person name="Settipalli S."/>
            <person name="Shea T."/>
            <person name="Sherpa N."/>
            <person name="Shi L."/>
            <person name="Shih D."/>
            <person name="Sparrow T."/>
            <person name="Spaulding J."/>
            <person name="Stalker J."/>
            <person name="Stange-Thomann N."/>
            <person name="Stavropoulos S."/>
            <person name="Stone C."/>
            <person name="Strader C."/>
            <person name="Tesfaye S."/>
            <person name="Thomson T."/>
            <person name="Thoulutsang Y."/>
            <person name="Thoulutsang D."/>
            <person name="Topham K."/>
            <person name="Topping I."/>
            <person name="Tsamla T."/>
            <person name="Vassiliev H."/>
            <person name="Vo A."/>
            <person name="Wangchuk T."/>
            <person name="Wangdi T."/>
            <person name="Weiand M."/>
            <person name="Wilkinson J."/>
            <person name="Wilson A."/>
            <person name="Yadav S."/>
            <person name="Young G."/>
            <person name="Yu Q."/>
            <person name="Zembek L."/>
            <person name="Zhong D."/>
            <person name="Zimmer A."/>
            <person name="Zwirko Z."/>
            <person name="Jaffe D.B."/>
            <person name="Alvarez P."/>
            <person name="Brockman W."/>
            <person name="Butler J."/>
            <person name="Chin C."/>
            <person name="Gnerre S."/>
            <person name="Grabherr M."/>
            <person name="Kleber M."/>
            <person name="Mauceli E."/>
            <person name="MacCallum I."/>
        </authorList>
    </citation>
    <scope>NUCLEOTIDE SEQUENCE [LARGE SCALE GENOMIC DNA]</scope>
    <source>
        <strain evidence="3">Tucson 15010-1051.87</strain>
    </source>
</reference>
<feature type="compositionally biased region" description="Basic and acidic residues" evidence="1">
    <location>
        <begin position="1381"/>
        <end position="1393"/>
    </location>
</feature>
<organism evidence="2 3">
    <name type="scientific">Drosophila virilis</name>
    <name type="common">Fruit fly</name>
    <dbReference type="NCBI Taxonomy" id="7244"/>
    <lineage>
        <taxon>Eukaryota</taxon>
        <taxon>Metazoa</taxon>
        <taxon>Ecdysozoa</taxon>
        <taxon>Arthropoda</taxon>
        <taxon>Hexapoda</taxon>
        <taxon>Insecta</taxon>
        <taxon>Pterygota</taxon>
        <taxon>Neoptera</taxon>
        <taxon>Endopterygota</taxon>
        <taxon>Diptera</taxon>
        <taxon>Brachycera</taxon>
        <taxon>Muscomorpha</taxon>
        <taxon>Ephydroidea</taxon>
        <taxon>Drosophilidae</taxon>
        <taxon>Drosophila</taxon>
    </lineage>
</organism>
<keyword evidence="3" id="KW-1185">Reference proteome</keyword>
<evidence type="ECO:0000313" key="3">
    <source>
        <dbReference type="Proteomes" id="UP000008792"/>
    </source>
</evidence>
<protein>
    <submittedName>
        <fullName evidence="2">Uncharacterized protein</fullName>
    </submittedName>
</protein>
<feature type="compositionally biased region" description="Basic and acidic residues" evidence="1">
    <location>
        <begin position="1798"/>
        <end position="1817"/>
    </location>
</feature>
<feature type="compositionally biased region" description="Basic and acidic residues" evidence="1">
    <location>
        <begin position="1730"/>
        <end position="1739"/>
    </location>
</feature>
<proteinExistence type="predicted"/>
<feature type="compositionally biased region" description="Basic and acidic residues" evidence="1">
    <location>
        <begin position="637"/>
        <end position="658"/>
    </location>
</feature>
<feature type="region of interest" description="Disordered" evidence="1">
    <location>
        <begin position="485"/>
        <end position="521"/>
    </location>
</feature>
<dbReference type="InParanoid" id="B4LTC9"/>
<feature type="compositionally biased region" description="Polar residues" evidence="1">
    <location>
        <begin position="1349"/>
        <end position="1372"/>
    </location>
</feature>
<feature type="region of interest" description="Disordered" evidence="1">
    <location>
        <begin position="1670"/>
        <end position="1844"/>
    </location>
</feature>
<dbReference type="OMA" id="DREHKYD"/>
<dbReference type="OrthoDB" id="7873150at2759"/>
<feature type="region of interest" description="Disordered" evidence="1">
    <location>
        <begin position="108"/>
        <end position="162"/>
    </location>
</feature>